<keyword evidence="7" id="KW-0472">Membrane</keyword>
<keyword evidence="7" id="KW-1133">Transmembrane helix</keyword>
<dbReference type="SUPFAM" id="SSF109998">
    <property type="entry name" value="Triger factor/SurA peptide-binding domain-like"/>
    <property type="match status" value="1"/>
</dbReference>
<feature type="domain" description="PpiC" evidence="8">
    <location>
        <begin position="188"/>
        <end position="280"/>
    </location>
</feature>
<feature type="transmembrane region" description="Helical" evidence="7">
    <location>
        <begin position="9"/>
        <end position="30"/>
    </location>
</feature>
<dbReference type="InterPro" id="IPR027304">
    <property type="entry name" value="Trigger_fact/SurA_dom_sf"/>
</dbReference>
<dbReference type="SUPFAM" id="SSF54534">
    <property type="entry name" value="FKBP-like"/>
    <property type="match status" value="1"/>
</dbReference>
<evidence type="ECO:0000256" key="3">
    <source>
        <dbReference type="ARBA" id="ARBA00022729"/>
    </source>
</evidence>
<keyword evidence="3" id="KW-0732">Signal</keyword>
<evidence type="ECO:0000313" key="9">
    <source>
        <dbReference type="EMBL" id="MFC7748929.1"/>
    </source>
</evidence>
<keyword evidence="7" id="KW-0812">Transmembrane</keyword>
<dbReference type="Pfam" id="PF00639">
    <property type="entry name" value="Rotamase"/>
    <property type="match status" value="1"/>
</dbReference>
<keyword evidence="4 6" id="KW-0697">Rotamase</keyword>
<evidence type="ECO:0000256" key="2">
    <source>
        <dbReference type="ARBA" id="ARBA00013194"/>
    </source>
</evidence>
<dbReference type="Gene3D" id="1.10.4030.10">
    <property type="entry name" value="Porin chaperone SurA, peptide-binding domain"/>
    <property type="match status" value="1"/>
</dbReference>
<name>A0ABW2V270_9BACL</name>
<dbReference type="InterPro" id="IPR050245">
    <property type="entry name" value="PrsA_foldase"/>
</dbReference>
<evidence type="ECO:0000259" key="8">
    <source>
        <dbReference type="PROSITE" id="PS50198"/>
    </source>
</evidence>
<dbReference type="PANTHER" id="PTHR47245">
    <property type="entry name" value="PEPTIDYLPROLYL ISOMERASE"/>
    <property type="match status" value="1"/>
</dbReference>
<dbReference type="Gene3D" id="3.10.50.40">
    <property type="match status" value="1"/>
</dbReference>
<dbReference type="InterPro" id="IPR046357">
    <property type="entry name" value="PPIase_dom_sf"/>
</dbReference>
<protein>
    <recommendedName>
        <fullName evidence="2">peptidylprolyl isomerase</fullName>
        <ecNumber evidence="2">5.2.1.8</ecNumber>
    </recommendedName>
</protein>
<organism evidence="9 10">
    <name type="scientific">Paenibacillus thermoaerophilus</name>
    <dbReference type="NCBI Taxonomy" id="1215385"/>
    <lineage>
        <taxon>Bacteria</taxon>
        <taxon>Bacillati</taxon>
        <taxon>Bacillota</taxon>
        <taxon>Bacilli</taxon>
        <taxon>Bacillales</taxon>
        <taxon>Paenibacillaceae</taxon>
        <taxon>Paenibacillus</taxon>
    </lineage>
</organism>
<keyword evidence="10" id="KW-1185">Reference proteome</keyword>
<sequence length="335" mass="37175">MDIEKKRSWIFGIIGVAAGVAAGWGIAAAFGPFAADTGGAGPGAAPTPAASAPAVSPAPNAEQRVLAKVGDRVITEADLRAYLYGRHGEESLRTLIDREVVALEAGRRKLTVSQQEIDEELRRMQQGYDSEEEFYRSMREQLGLTKEHLVQDITHRLLSEKIAIASIVVKDSEVEEYIRERPEEFESYERYHLQKIVVRTAEQANAVIAQLRSGADFGETAQTLSMDDDTARFGGDIGWIDEHDPFVDPALLKTAATLKPGQFSEPFEAEGGYVVLRMVDKKVENDRTPEQIRSAVRKELALRRAKPLNEVVEELRNKYGVEIGDVGDYFKVDKK</sequence>
<dbReference type="InterPro" id="IPR000297">
    <property type="entry name" value="PPIase_PpiC"/>
</dbReference>
<evidence type="ECO:0000256" key="6">
    <source>
        <dbReference type="PROSITE-ProRule" id="PRU00278"/>
    </source>
</evidence>
<evidence type="ECO:0000256" key="5">
    <source>
        <dbReference type="ARBA" id="ARBA00023235"/>
    </source>
</evidence>
<evidence type="ECO:0000313" key="10">
    <source>
        <dbReference type="Proteomes" id="UP001596528"/>
    </source>
</evidence>
<dbReference type="PANTHER" id="PTHR47245:SF1">
    <property type="entry name" value="FOLDASE PROTEIN PRSA"/>
    <property type="match status" value="1"/>
</dbReference>
<comment type="caution">
    <text evidence="9">The sequence shown here is derived from an EMBL/GenBank/DDBJ whole genome shotgun (WGS) entry which is preliminary data.</text>
</comment>
<dbReference type="PROSITE" id="PS50198">
    <property type="entry name" value="PPIC_PPIASE_2"/>
    <property type="match status" value="1"/>
</dbReference>
<reference evidence="10" key="1">
    <citation type="journal article" date="2019" name="Int. J. Syst. Evol. Microbiol.">
        <title>The Global Catalogue of Microorganisms (GCM) 10K type strain sequencing project: providing services to taxonomists for standard genome sequencing and annotation.</title>
        <authorList>
            <consortium name="The Broad Institute Genomics Platform"/>
            <consortium name="The Broad Institute Genome Sequencing Center for Infectious Disease"/>
            <person name="Wu L."/>
            <person name="Ma J."/>
        </authorList>
    </citation>
    <scope>NUCLEOTIDE SEQUENCE [LARGE SCALE GENOMIC DNA]</scope>
    <source>
        <strain evidence="10">JCM 18657</strain>
    </source>
</reference>
<evidence type="ECO:0000256" key="4">
    <source>
        <dbReference type="ARBA" id="ARBA00023110"/>
    </source>
</evidence>
<evidence type="ECO:0000256" key="7">
    <source>
        <dbReference type="SAM" id="Phobius"/>
    </source>
</evidence>
<dbReference type="Proteomes" id="UP001596528">
    <property type="component" value="Unassembled WGS sequence"/>
</dbReference>
<accession>A0ABW2V270</accession>
<evidence type="ECO:0000256" key="1">
    <source>
        <dbReference type="ARBA" id="ARBA00000971"/>
    </source>
</evidence>
<proteinExistence type="predicted"/>
<dbReference type="EMBL" id="JBHTGQ010000005">
    <property type="protein sequence ID" value="MFC7748929.1"/>
    <property type="molecule type" value="Genomic_DNA"/>
</dbReference>
<dbReference type="EC" id="5.2.1.8" evidence="2"/>
<gene>
    <name evidence="9" type="ORF">ACFQWB_03075</name>
</gene>
<dbReference type="RefSeq" id="WP_170209556.1">
    <property type="nucleotide sequence ID" value="NZ_JBHTGQ010000005.1"/>
</dbReference>
<comment type="catalytic activity">
    <reaction evidence="1">
        <text>[protein]-peptidylproline (omega=180) = [protein]-peptidylproline (omega=0)</text>
        <dbReference type="Rhea" id="RHEA:16237"/>
        <dbReference type="Rhea" id="RHEA-COMP:10747"/>
        <dbReference type="Rhea" id="RHEA-COMP:10748"/>
        <dbReference type="ChEBI" id="CHEBI:83833"/>
        <dbReference type="ChEBI" id="CHEBI:83834"/>
        <dbReference type="EC" id="5.2.1.8"/>
    </reaction>
</comment>
<dbReference type="GO" id="GO:0003755">
    <property type="term" value="F:peptidyl-prolyl cis-trans isomerase activity"/>
    <property type="evidence" value="ECO:0007669"/>
    <property type="project" value="UniProtKB-EC"/>
</dbReference>
<keyword evidence="5 6" id="KW-0413">Isomerase</keyword>